<evidence type="ECO:0000256" key="2">
    <source>
        <dbReference type="SAM" id="MobiDB-lite"/>
    </source>
</evidence>
<keyword evidence="1" id="KW-0862">Zinc</keyword>
<keyword evidence="3" id="KW-0472">Membrane</keyword>
<evidence type="ECO:0000256" key="1">
    <source>
        <dbReference type="PROSITE-ProRule" id="PRU00047"/>
    </source>
</evidence>
<dbReference type="GO" id="GO:0008270">
    <property type="term" value="F:zinc ion binding"/>
    <property type="evidence" value="ECO:0007669"/>
    <property type="project" value="UniProtKB-KW"/>
</dbReference>
<reference evidence="6" key="1">
    <citation type="submission" date="2022-11" db="UniProtKB">
        <authorList>
            <consortium name="WormBaseParasite"/>
        </authorList>
    </citation>
    <scope>IDENTIFICATION</scope>
</reference>
<organism evidence="5 6">
    <name type="scientific">Meloidogyne floridensis</name>
    <dbReference type="NCBI Taxonomy" id="298350"/>
    <lineage>
        <taxon>Eukaryota</taxon>
        <taxon>Metazoa</taxon>
        <taxon>Ecdysozoa</taxon>
        <taxon>Nematoda</taxon>
        <taxon>Chromadorea</taxon>
        <taxon>Rhabditida</taxon>
        <taxon>Tylenchina</taxon>
        <taxon>Tylenchomorpha</taxon>
        <taxon>Tylenchoidea</taxon>
        <taxon>Meloidogynidae</taxon>
        <taxon>Meloidogyninae</taxon>
        <taxon>Meloidogyne</taxon>
    </lineage>
</organism>
<proteinExistence type="predicted"/>
<evidence type="ECO:0000256" key="3">
    <source>
        <dbReference type="SAM" id="Phobius"/>
    </source>
</evidence>
<feature type="transmembrane region" description="Helical" evidence="3">
    <location>
        <begin position="153"/>
        <end position="172"/>
    </location>
</feature>
<name>A0A915NG70_9BILA</name>
<dbReference type="PROSITE" id="PS50158">
    <property type="entry name" value="ZF_CCHC"/>
    <property type="match status" value="1"/>
</dbReference>
<evidence type="ECO:0000313" key="5">
    <source>
        <dbReference type="Proteomes" id="UP000887560"/>
    </source>
</evidence>
<feature type="domain" description="CCHC-type" evidence="4">
    <location>
        <begin position="319"/>
        <end position="333"/>
    </location>
</feature>
<dbReference type="InterPro" id="IPR001878">
    <property type="entry name" value="Znf_CCHC"/>
</dbReference>
<sequence length="428" mass="48544">MDESWYQAYLTQSKVIINPEEENFDTGPGLIVSHSFRSAEEFYPLSSIFIENLENRDLNKLLNAGNLRKIDKNRNYFQALNEEEIEEPKNQDDLESTLKINMVSGSKEKVEIKYQEKKWNFSIQVEPEKQEDFLGNKFSLVEFSVKMKVAKNLINIVVLFTLFGIVFGSPGYSPLTPTNDPNETQEELFNKLLESDDNNDTILVYENIGITPNLSIQEIVQASQTQSTSQINNQAPQIHSTNQEEEKRRNLRGLFEQWLASQSNVNASGGATTFSTQCSSSTLTTTTSSCFNKPFSSYSSNNSQNRGYKRPHTNFVKSCFLCGNKQHLAKNCPLANCGQQNNQTALSHRNNSIPPNAAENLARDLTELAQRHPAPLVTLLFQLARVQLARVRKKKFSLFSVQSITRLLSPQQGYYPLNRDYLSLIICP</sequence>
<keyword evidence="1" id="KW-0479">Metal-binding</keyword>
<keyword evidence="3" id="KW-1133">Transmembrane helix</keyword>
<keyword evidence="5" id="KW-1185">Reference proteome</keyword>
<dbReference type="Proteomes" id="UP000887560">
    <property type="component" value="Unplaced"/>
</dbReference>
<protein>
    <submittedName>
        <fullName evidence="6">CCHC-type domain-containing protein</fullName>
    </submittedName>
</protein>
<dbReference type="GO" id="GO:0003676">
    <property type="term" value="F:nucleic acid binding"/>
    <property type="evidence" value="ECO:0007669"/>
    <property type="project" value="InterPro"/>
</dbReference>
<dbReference type="WBParaSite" id="scf7180000418311.g2278">
    <property type="protein sequence ID" value="scf7180000418311.g2278"/>
    <property type="gene ID" value="scf7180000418311.g2278"/>
</dbReference>
<dbReference type="AlphaFoldDB" id="A0A915NG70"/>
<keyword evidence="3" id="KW-0812">Transmembrane</keyword>
<evidence type="ECO:0000259" key="4">
    <source>
        <dbReference type="PROSITE" id="PS50158"/>
    </source>
</evidence>
<feature type="region of interest" description="Disordered" evidence="2">
    <location>
        <begin position="227"/>
        <end position="247"/>
    </location>
</feature>
<evidence type="ECO:0000313" key="6">
    <source>
        <dbReference type="WBParaSite" id="scf7180000418311.g2278"/>
    </source>
</evidence>
<keyword evidence="1" id="KW-0863">Zinc-finger</keyword>
<accession>A0A915NG70</accession>